<evidence type="ECO:0008006" key="3">
    <source>
        <dbReference type="Google" id="ProtNLM"/>
    </source>
</evidence>
<proteinExistence type="predicted"/>
<name>A0AAV3X1T2_9CYAN</name>
<comment type="caution">
    <text evidence="1">The sequence shown here is derived from an EMBL/GenBank/DDBJ whole genome shotgun (WGS) entry which is preliminary data.</text>
</comment>
<keyword evidence="2" id="KW-1185">Reference proteome</keyword>
<gene>
    <name evidence="1" type="ORF">MiSe_07220</name>
</gene>
<dbReference type="RefSeq" id="WP_226574956.1">
    <property type="nucleotide sequence ID" value="NZ_BLAY01000007.1"/>
</dbReference>
<sequence>MSDPHTPDWYDRSLEKALTNNLVDRYFSESESWLRAILRMCIFSLTYTDRQAALLIECPNQAVAKRLSRKTYPLQEFVQRFSRRSRASKRVLICYFEDPLGSWRCFDTKTNAWKDLKTCQVPTLGNW</sequence>
<protein>
    <recommendedName>
        <fullName evidence="3">Transposase</fullName>
    </recommendedName>
</protein>
<reference evidence="1" key="1">
    <citation type="submission" date="2019-10" db="EMBL/GenBank/DDBJ databases">
        <title>Draft genome sequece of Microseira wollei NIES-4236.</title>
        <authorList>
            <person name="Yamaguchi H."/>
            <person name="Suzuki S."/>
            <person name="Kawachi M."/>
        </authorList>
    </citation>
    <scope>NUCLEOTIDE SEQUENCE</scope>
    <source>
        <strain evidence="1">NIES-4236</strain>
    </source>
</reference>
<dbReference type="AlphaFoldDB" id="A0AAV3X1T2"/>
<evidence type="ECO:0000313" key="2">
    <source>
        <dbReference type="Proteomes" id="UP001050975"/>
    </source>
</evidence>
<dbReference type="EMBL" id="BLAY01000007">
    <property type="protein sequence ID" value="GET35974.1"/>
    <property type="molecule type" value="Genomic_DNA"/>
</dbReference>
<organism evidence="1 2">
    <name type="scientific">Microseira wollei NIES-4236</name>
    <dbReference type="NCBI Taxonomy" id="2530354"/>
    <lineage>
        <taxon>Bacteria</taxon>
        <taxon>Bacillati</taxon>
        <taxon>Cyanobacteriota</taxon>
        <taxon>Cyanophyceae</taxon>
        <taxon>Oscillatoriophycideae</taxon>
        <taxon>Aerosakkonematales</taxon>
        <taxon>Aerosakkonemataceae</taxon>
        <taxon>Microseira</taxon>
    </lineage>
</organism>
<evidence type="ECO:0000313" key="1">
    <source>
        <dbReference type="EMBL" id="GET35974.1"/>
    </source>
</evidence>
<accession>A0AAV3X1T2</accession>
<dbReference type="Proteomes" id="UP001050975">
    <property type="component" value="Unassembled WGS sequence"/>
</dbReference>